<dbReference type="AlphaFoldDB" id="A0A0A9C996"/>
<accession>A0A0A9C996</accession>
<protein>
    <submittedName>
        <fullName evidence="1">Uncharacterized protein</fullName>
    </submittedName>
</protein>
<sequence length="57" mass="6851">MLVKDHKEIVLIIRCRHGYLSPYLWGRQDTNPFILIKFPFFDDGKEKTNEGQIRFLI</sequence>
<reference evidence="1" key="2">
    <citation type="journal article" date="2015" name="Data Brief">
        <title>Shoot transcriptome of the giant reed, Arundo donax.</title>
        <authorList>
            <person name="Barrero R.A."/>
            <person name="Guerrero F.D."/>
            <person name="Moolhuijzen P."/>
            <person name="Goolsby J.A."/>
            <person name="Tidwell J."/>
            <person name="Bellgard S.E."/>
            <person name="Bellgard M.I."/>
        </authorList>
    </citation>
    <scope>NUCLEOTIDE SEQUENCE</scope>
    <source>
        <tissue evidence="1">Shoot tissue taken approximately 20 cm above the soil surface</tissue>
    </source>
</reference>
<evidence type="ECO:0000313" key="1">
    <source>
        <dbReference type="EMBL" id="JAD68072.1"/>
    </source>
</evidence>
<name>A0A0A9C996_ARUDO</name>
<dbReference type="EMBL" id="GBRH01229823">
    <property type="protein sequence ID" value="JAD68072.1"/>
    <property type="molecule type" value="Transcribed_RNA"/>
</dbReference>
<reference evidence="1" key="1">
    <citation type="submission" date="2014-09" db="EMBL/GenBank/DDBJ databases">
        <authorList>
            <person name="Magalhaes I.L.F."/>
            <person name="Oliveira U."/>
            <person name="Santos F.R."/>
            <person name="Vidigal T.H.D.A."/>
            <person name="Brescovit A.D."/>
            <person name="Santos A.J."/>
        </authorList>
    </citation>
    <scope>NUCLEOTIDE SEQUENCE</scope>
    <source>
        <tissue evidence="1">Shoot tissue taken approximately 20 cm above the soil surface</tissue>
    </source>
</reference>
<proteinExistence type="predicted"/>
<organism evidence="1">
    <name type="scientific">Arundo donax</name>
    <name type="common">Giant reed</name>
    <name type="synonym">Donax arundinaceus</name>
    <dbReference type="NCBI Taxonomy" id="35708"/>
    <lineage>
        <taxon>Eukaryota</taxon>
        <taxon>Viridiplantae</taxon>
        <taxon>Streptophyta</taxon>
        <taxon>Embryophyta</taxon>
        <taxon>Tracheophyta</taxon>
        <taxon>Spermatophyta</taxon>
        <taxon>Magnoliopsida</taxon>
        <taxon>Liliopsida</taxon>
        <taxon>Poales</taxon>
        <taxon>Poaceae</taxon>
        <taxon>PACMAD clade</taxon>
        <taxon>Arundinoideae</taxon>
        <taxon>Arundineae</taxon>
        <taxon>Arundo</taxon>
    </lineage>
</organism>